<gene>
    <name evidence="2" type="ORF">LX32DRAFT_600740</name>
</gene>
<protein>
    <recommendedName>
        <fullName evidence="4">Avirulence Effector AvrLm4-7 domain-containing protein</fullName>
    </recommendedName>
</protein>
<evidence type="ECO:0008006" key="4">
    <source>
        <dbReference type="Google" id="ProtNLM"/>
    </source>
</evidence>
<organism evidence="2 3">
    <name type="scientific">Colletotrichum zoysiae</name>
    <dbReference type="NCBI Taxonomy" id="1216348"/>
    <lineage>
        <taxon>Eukaryota</taxon>
        <taxon>Fungi</taxon>
        <taxon>Dikarya</taxon>
        <taxon>Ascomycota</taxon>
        <taxon>Pezizomycotina</taxon>
        <taxon>Sordariomycetes</taxon>
        <taxon>Hypocreomycetidae</taxon>
        <taxon>Glomerellales</taxon>
        <taxon>Glomerellaceae</taxon>
        <taxon>Colletotrichum</taxon>
        <taxon>Colletotrichum graminicola species complex</taxon>
    </lineage>
</organism>
<sequence>MHSRYILVAIIAHCSVAFGLCYTNGRQGSYRRNQSVLDLHDVCRQLSGKFKRLEVQRLCVKDKINVSWSFELKMIGSDETRDIDIEECMDGMKKELMCDQDRGGVNSYWNWRYKVKPSSRNVCFEPPYWKRLGAYDPQDEPRWYNCHSNKWSVWWNCWKDEYGLPAHVAA</sequence>
<evidence type="ECO:0000313" key="2">
    <source>
        <dbReference type="EMBL" id="KAK2023444.1"/>
    </source>
</evidence>
<keyword evidence="3" id="KW-1185">Reference proteome</keyword>
<reference evidence="2" key="1">
    <citation type="submission" date="2021-06" db="EMBL/GenBank/DDBJ databases">
        <title>Comparative genomics, transcriptomics and evolutionary studies reveal genomic signatures of adaptation to plant cell wall in hemibiotrophic fungi.</title>
        <authorList>
            <consortium name="DOE Joint Genome Institute"/>
            <person name="Baroncelli R."/>
            <person name="Diaz J.F."/>
            <person name="Benocci T."/>
            <person name="Peng M."/>
            <person name="Battaglia E."/>
            <person name="Haridas S."/>
            <person name="Andreopoulos W."/>
            <person name="Labutti K."/>
            <person name="Pangilinan J."/>
            <person name="Floch G.L."/>
            <person name="Makela M.R."/>
            <person name="Henrissat B."/>
            <person name="Grigoriev I.V."/>
            <person name="Crouch J.A."/>
            <person name="De Vries R.P."/>
            <person name="Sukno S.A."/>
            <person name="Thon M.R."/>
        </authorList>
    </citation>
    <scope>NUCLEOTIDE SEQUENCE</scope>
    <source>
        <strain evidence="2">MAFF235873</strain>
    </source>
</reference>
<keyword evidence="1" id="KW-0732">Signal</keyword>
<feature type="signal peptide" evidence="1">
    <location>
        <begin position="1"/>
        <end position="19"/>
    </location>
</feature>
<dbReference type="EMBL" id="MU842999">
    <property type="protein sequence ID" value="KAK2023444.1"/>
    <property type="molecule type" value="Genomic_DNA"/>
</dbReference>
<evidence type="ECO:0000313" key="3">
    <source>
        <dbReference type="Proteomes" id="UP001232148"/>
    </source>
</evidence>
<accession>A0AAD9LW67</accession>
<proteinExistence type="predicted"/>
<dbReference type="AlphaFoldDB" id="A0AAD9LW67"/>
<evidence type="ECO:0000256" key="1">
    <source>
        <dbReference type="SAM" id="SignalP"/>
    </source>
</evidence>
<name>A0AAD9LW67_9PEZI</name>
<feature type="chain" id="PRO_5042212897" description="Avirulence Effector AvrLm4-7 domain-containing protein" evidence="1">
    <location>
        <begin position="20"/>
        <end position="170"/>
    </location>
</feature>
<comment type="caution">
    <text evidence="2">The sequence shown here is derived from an EMBL/GenBank/DDBJ whole genome shotgun (WGS) entry which is preliminary data.</text>
</comment>
<dbReference type="Proteomes" id="UP001232148">
    <property type="component" value="Unassembled WGS sequence"/>
</dbReference>